<organism evidence="2 3">
    <name type="scientific">Thermohalobaculum xanthum</name>
    <dbReference type="NCBI Taxonomy" id="2753746"/>
    <lineage>
        <taxon>Bacteria</taxon>
        <taxon>Pseudomonadati</taxon>
        <taxon>Pseudomonadota</taxon>
        <taxon>Alphaproteobacteria</taxon>
        <taxon>Rhodobacterales</taxon>
        <taxon>Paracoccaceae</taxon>
        <taxon>Thermohalobaculum</taxon>
    </lineage>
</organism>
<evidence type="ECO:0000313" key="3">
    <source>
        <dbReference type="Proteomes" id="UP000655420"/>
    </source>
</evidence>
<dbReference type="Pfam" id="PF12100">
    <property type="entry name" value="DUF3576"/>
    <property type="match status" value="1"/>
</dbReference>
<sequence length="181" mass="19081">MSLVAAGGLLLAGCGAGSGELAAEEPTGPRSGPQREFDPDRDDSIFGEGGFSIGTLNEVFGGGESDRKGAIPVNKFLWQASLDTLSFLPLASTDPFTGVIATDWGMTPEAEGERFKVTAYLLNTELSASSLKVAVYRERLNESGVWAPAEVNPETARKLEDAILTRARQLRLASDGTTTTG</sequence>
<accession>A0A8J7MAD0</accession>
<evidence type="ECO:0000313" key="2">
    <source>
        <dbReference type="EMBL" id="MBK0400537.1"/>
    </source>
</evidence>
<name>A0A8J7MAD0_9RHOB</name>
<dbReference type="AlphaFoldDB" id="A0A8J7MAD0"/>
<dbReference type="EMBL" id="JAEHHL010000009">
    <property type="protein sequence ID" value="MBK0400537.1"/>
    <property type="molecule type" value="Genomic_DNA"/>
</dbReference>
<dbReference type="RefSeq" id="WP_200611470.1">
    <property type="nucleotide sequence ID" value="NZ_JAEHHL010000009.1"/>
</dbReference>
<keyword evidence="3" id="KW-1185">Reference proteome</keyword>
<protein>
    <submittedName>
        <fullName evidence="2">DUF3576 domain-containing protein</fullName>
    </submittedName>
</protein>
<gene>
    <name evidence="2" type="ORF">H0I76_15155</name>
</gene>
<reference evidence="2" key="1">
    <citation type="submission" date="2020-12" db="EMBL/GenBank/DDBJ databases">
        <title>Bacterial taxonomy.</title>
        <authorList>
            <person name="Pan X."/>
        </authorList>
    </citation>
    <scope>NUCLEOTIDE SEQUENCE</scope>
    <source>
        <strain evidence="2">M0105</strain>
    </source>
</reference>
<evidence type="ECO:0000256" key="1">
    <source>
        <dbReference type="SAM" id="MobiDB-lite"/>
    </source>
</evidence>
<dbReference type="InterPro" id="IPR021959">
    <property type="entry name" value="DUF3576"/>
</dbReference>
<proteinExistence type="predicted"/>
<feature type="compositionally biased region" description="Basic and acidic residues" evidence="1">
    <location>
        <begin position="33"/>
        <end position="43"/>
    </location>
</feature>
<feature type="region of interest" description="Disordered" evidence="1">
    <location>
        <begin position="18"/>
        <end position="43"/>
    </location>
</feature>
<comment type="caution">
    <text evidence="2">The sequence shown here is derived from an EMBL/GenBank/DDBJ whole genome shotgun (WGS) entry which is preliminary data.</text>
</comment>
<dbReference type="Proteomes" id="UP000655420">
    <property type="component" value="Unassembled WGS sequence"/>
</dbReference>